<accession>A0A2W5MUU9</accession>
<dbReference type="EMBL" id="QFQB01000117">
    <property type="protein sequence ID" value="PZQ43979.1"/>
    <property type="molecule type" value="Genomic_DNA"/>
</dbReference>
<name>A0A2W5MUU9_9BACT</name>
<protein>
    <submittedName>
        <fullName evidence="1">Uncharacterized protein</fullName>
    </submittedName>
</protein>
<comment type="caution">
    <text evidence="1">The sequence shown here is derived from an EMBL/GenBank/DDBJ whole genome shotgun (WGS) entry which is preliminary data.</text>
</comment>
<dbReference type="AlphaFoldDB" id="A0A2W5MUU9"/>
<reference evidence="1 2" key="1">
    <citation type="submission" date="2017-08" db="EMBL/GenBank/DDBJ databases">
        <title>Infants hospitalized years apart are colonized by the same room-sourced microbial strains.</title>
        <authorList>
            <person name="Brooks B."/>
            <person name="Olm M.R."/>
            <person name="Firek B.A."/>
            <person name="Baker R."/>
            <person name="Thomas B.C."/>
            <person name="Morowitz M.J."/>
            <person name="Banfield J.F."/>
        </authorList>
    </citation>
    <scope>NUCLEOTIDE SEQUENCE [LARGE SCALE GENOMIC DNA]</scope>
    <source>
        <strain evidence="1">S2_005_002_R2_29</strain>
    </source>
</reference>
<gene>
    <name evidence="1" type="ORF">DI551_11040</name>
</gene>
<evidence type="ECO:0000313" key="2">
    <source>
        <dbReference type="Proteomes" id="UP000249417"/>
    </source>
</evidence>
<proteinExistence type="predicted"/>
<dbReference type="Proteomes" id="UP000249417">
    <property type="component" value="Unassembled WGS sequence"/>
</dbReference>
<evidence type="ECO:0000313" key="1">
    <source>
        <dbReference type="EMBL" id="PZQ43979.1"/>
    </source>
</evidence>
<organism evidence="1 2">
    <name type="scientific">Micavibrio aeruginosavorus</name>
    <dbReference type="NCBI Taxonomy" id="349221"/>
    <lineage>
        <taxon>Bacteria</taxon>
        <taxon>Pseudomonadati</taxon>
        <taxon>Bdellovibrionota</taxon>
        <taxon>Bdellovibrionia</taxon>
        <taxon>Bdellovibrionales</taxon>
        <taxon>Pseudobdellovibrionaceae</taxon>
        <taxon>Micavibrio</taxon>
    </lineage>
</organism>
<sequence>MDVTKDLQIQALQLQTAFENLKGVGPRARAEGDILKFGQTVLKDFPQPERIEMVARCFTDLDLRRSFLHGVSSVVDARPHAHTVKAGEQRKTVADLLDEIVDEPTPLTEKIDALIAEIDHEQLGRKPASFQFG</sequence>